<sequence length="144" mass="16221">MFRTLIKPSTINNSLKSQKFFSISARRNALSIKLNGLAEGYRQTLKVNDPVNVNHVINVNRGIKLGKAEIDIDAALAPLSKVPNEYPGFLTEKVIINYKVETDATDEQFEQLRDETEAKCPIAQVFINSKGLKFESNWTKIPLK</sequence>
<protein>
    <recommendedName>
        <fullName evidence="3">OsmC-like protein</fullName>
    </recommendedName>
</protein>
<dbReference type="InParanoid" id="K0KP00"/>
<dbReference type="Gene3D" id="3.30.300.20">
    <property type="match status" value="1"/>
</dbReference>
<dbReference type="SUPFAM" id="SSF82784">
    <property type="entry name" value="OsmC-like"/>
    <property type="match status" value="1"/>
</dbReference>
<dbReference type="EMBL" id="CAIF01000096">
    <property type="protein sequence ID" value="CCH43912.1"/>
    <property type="molecule type" value="Genomic_DNA"/>
</dbReference>
<comment type="caution">
    <text evidence="1">The sequence shown here is derived from an EMBL/GenBank/DDBJ whole genome shotgun (WGS) entry which is preliminary data.</text>
</comment>
<reference evidence="1 2" key="1">
    <citation type="journal article" date="2012" name="Eukaryot. Cell">
        <title>Draft genome sequence of Wickerhamomyces ciferrii NRRL Y-1031 F-60-10.</title>
        <authorList>
            <person name="Schneider J."/>
            <person name="Andrea H."/>
            <person name="Blom J."/>
            <person name="Jaenicke S."/>
            <person name="Ruckert C."/>
            <person name="Schorsch C."/>
            <person name="Szczepanowski R."/>
            <person name="Farwick M."/>
            <person name="Goesmann A."/>
            <person name="Puhler A."/>
            <person name="Schaffer S."/>
            <person name="Tauch A."/>
            <person name="Kohler T."/>
            <person name="Brinkrolf K."/>
        </authorList>
    </citation>
    <scope>NUCLEOTIDE SEQUENCE [LARGE SCALE GENOMIC DNA]</scope>
    <source>
        <strain evidence="2">ATCC 14091 / BCRC 22168 / CBS 111 / JCM 3599 / NBRC 0793 / NRRL Y-1031 F-60-10</strain>
    </source>
</reference>
<dbReference type="InterPro" id="IPR036102">
    <property type="entry name" value="OsmC/Ohrsf"/>
</dbReference>
<accession>K0KP00</accession>
<evidence type="ECO:0008006" key="3">
    <source>
        <dbReference type="Google" id="ProtNLM"/>
    </source>
</evidence>
<evidence type="ECO:0000313" key="1">
    <source>
        <dbReference type="EMBL" id="CCH43912.1"/>
    </source>
</evidence>
<proteinExistence type="predicted"/>
<dbReference type="InterPro" id="IPR015946">
    <property type="entry name" value="KH_dom-like_a/b"/>
</dbReference>
<organism evidence="1 2">
    <name type="scientific">Wickerhamomyces ciferrii (strain ATCC 14091 / BCRC 22168 / CBS 111 / JCM 3599 / NBRC 0793 / NRRL Y-1031 F-60-10)</name>
    <name type="common">Yeast</name>
    <name type="synonym">Pichia ciferrii</name>
    <dbReference type="NCBI Taxonomy" id="1206466"/>
    <lineage>
        <taxon>Eukaryota</taxon>
        <taxon>Fungi</taxon>
        <taxon>Dikarya</taxon>
        <taxon>Ascomycota</taxon>
        <taxon>Saccharomycotina</taxon>
        <taxon>Saccharomycetes</taxon>
        <taxon>Phaffomycetales</taxon>
        <taxon>Wickerhamomycetaceae</taxon>
        <taxon>Wickerhamomyces</taxon>
    </lineage>
</organism>
<keyword evidence="2" id="KW-1185">Reference proteome</keyword>
<dbReference type="AlphaFoldDB" id="K0KP00"/>
<name>K0KP00_WICCF</name>
<dbReference type="Proteomes" id="UP000009328">
    <property type="component" value="Unassembled WGS sequence"/>
</dbReference>
<dbReference type="HOGENOM" id="CLU_1797944_0_0_1"/>
<evidence type="ECO:0000313" key="2">
    <source>
        <dbReference type="Proteomes" id="UP000009328"/>
    </source>
</evidence>
<gene>
    <name evidence="1" type="ORF">BN7_3467</name>
</gene>